<keyword evidence="9" id="KW-1185">Reference proteome</keyword>
<dbReference type="GO" id="GO:0030983">
    <property type="term" value="F:mismatched DNA binding"/>
    <property type="evidence" value="ECO:0007669"/>
    <property type="project" value="InterPro"/>
</dbReference>
<dbReference type="SUPFAM" id="SSF118116">
    <property type="entry name" value="DNA mismatch repair protein MutL"/>
    <property type="match status" value="1"/>
</dbReference>
<evidence type="ECO:0000259" key="7">
    <source>
        <dbReference type="SMART" id="SM01340"/>
    </source>
</evidence>
<proteinExistence type="inferred from homology"/>
<dbReference type="NCBIfam" id="NF000949">
    <property type="entry name" value="PRK00095.1-2"/>
    <property type="match status" value="1"/>
</dbReference>
<dbReference type="PANTHER" id="PTHR10073">
    <property type="entry name" value="DNA MISMATCH REPAIR PROTEIN MLH, PMS, MUTL"/>
    <property type="match status" value="1"/>
</dbReference>
<dbReference type="InterPro" id="IPR038973">
    <property type="entry name" value="MutL/Mlh/Pms-like"/>
</dbReference>
<reference evidence="8" key="2">
    <citation type="submission" date="2020-09" db="EMBL/GenBank/DDBJ databases">
        <authorList>
            <person name="Sun Q."/>
            <person name="Zhou Y."/>
        </authorList>
    </citation>
    <scope>NUCLEOTIDE SEQUENCE</scope>
    <source>
        <strain evidence="8">CGMCC 1.15758</strain>
    </source>
</reference>
<dbReference type="Pfam" id="PF13589">
    <property type="entry name" value="HATPase_c_3"/>
    <property type="match status" value="1"/>
</dbReference>
<dbReference type="PROSITE" id="PS00058">
    <property type="entry name" value="DNA_MISMATCH_REPAIR_1"/>
    <property type="match status" value="1"/>
</dbReference>
<dbReference type="CDD" id="cd16926">
    <property type="entry name" value="HATPase_MutL-MLH-PMS-like"/>
    <property type="match status" value="1"/>
</dbReference>
<dbReference type="Proteomes" id="UP000636949">
    <property type="component" value="Unassembled WGS sequence"/>
</dbReference>
<accession>A0A8J2Z3L6</accession>
<dbReference type="InterPro" id="IPR002099">
    <property type="entry name" value="MutL/Mlh/PMS"/>
</dbReference>
<comment type="caution">
    <text evidence="8">The sequence shown here is derived from an EMBL/GenBank/DDBJ whole genome shotgun (WGS) entry which is preliminary data.</text>
</comment>
<dbReference type="InterPro" id="IPR020568">
    <property type="entry name" value="Ribosomal_Su5_D2-typ_SF"/>
</dbReference>
<evidence type="ECO:0000256" key="2">
    <source>
        <dbReference type="ARBA" id="ARBA00021975"/>
    </source>
</evidence>
<dbReference type="InterPro" id="IPR042121">
    <property type="entry name" value="MutL_C_regsub"/>
</dbReference>
<dbReference type="FunFam" id="3.30.565.10:FF:000003">
    <property type="entry name" value="DNA mismatch repair endonuclease MutL"/>
    <property type="match status" value="1"/>
</dbReference>
<dbReference type="InterPro" id="IPR036890">
    <property type="entry name" value="HATPase_C_sf"/>
</dbReference>
<dbReference type="SMART" id="SM01340">
    <property type="entry name" value="DNA_mis_repair"/>
    <property type="match status" value="1"/>
</dbReference>
<comment type="similarity">
    <text evidence="1 5">Belongs to the DNA mismatch repair MutL/HexB family.</text>
</comment>
<dbReference type="OrthoDB" id="9763467at2"/>
<dbReference type="InterPro" id="IPR014790">
    <property type="entry name" value="MutL_C"/>
</dbReference>
<evidence type="ECO:0000256" key="4">
    <source>
        <dbReference type="ARBA" id="ARBA00023204"/>
    </source>
</evidence>
<dbReference type="EMBL" id="BMJS01000007">
    <property type="protein sequence ID" value="GGF93898.1"/>
    <property type="molecule type" value="Genomic_DNA"/>
</dbReference>
<dbReference type="SUPFAM" id="SSF55874">
    <property type="entry name" value="ATPase domain of HSP90 chaperone/DNA topoisomerase II/histidine kinase"/>
    <property type="match status" value="1"/>
</dbReference>
<protein>
    <recommendedName>
        <fullName evidence="2 5">DNA mismatch repair protein MutL</fullName>
    </recommendedName>
</protein>
<comment type="function">
    <text evidence="5">This protein is involved in the repair of mismatches in DNA. It is required for dam-dependent methyl-directed DNA mismatch repair. May act as a 'molecular matchmaker', a protein that promotes the formation of a stable complex between two or more DNA-binding proteins in an ATP-dependent manner without itself being part of a final effector complex.</text>
</comment>
<sequence>MSRRIKVLSTELANQIAAGEVVERPSSIVKELFENALDAGATEIILELEHGGKEKILIRDNGSGIEKDDLPLTLMPHATSKIYSLEELEAISSMGFRGEALASIGSIAKVKITSRTAQDEHAWCVDNQLDNELIPASHPIGTTIEVAEVFYNTPARRKFLKAERTEYVHIDELLKKFMLCHFNVALTVWHNGKEVKSYPVADTPQKQQQRIADICGDEFIDNALLIQAEAMDLQLYGWVAKPQFSKSRADLQYFYVNGRIIKDKLIAHAIKQAYKDVLHHQRYPAFILFFNIDPHAVDVNVHPTKHEVRFRESRLVHDFLFAKIHHALADTKPQLPELSETENNVDSLTFSMPDKPSASPNQNWRDQTQYTNHTRSDHRNDMTLYEQLINQKEEIQSSENTSDIEALHKVELQTPQDKWQDATQLAMPLVIDEALETTVDQNVTMTEITPKATPVKETKTYPLGFALAQVHGIFILSQTEDGLIIVDMHAAHERVLYEKVKTLWANHEAVSQVLLLPLTFEISPVLLDVLDAHEALLHKLGFEYSALGEKTLVIRAIPVYLKNNHIESLVVEIANSLKVSGKAKPMDDYIHAILATISCHKAVRAHDQITIEEMNQLLRDMEHTARADQCNHGRPTWVKMTVSDLDKLFMRGK</sequence>
<dbReference type="SUPFAM" id="SSF54211">
    <property type="entry name" value="Ribosomal protein S5 domain 2-like"/>
    <property type="match status" value="1"/>
</dbReference>
<dbReference type="InterPro" id="IPR020667">
    <property type="entry name" value="DNA_mismatch_repair_MutL"/>
</dbReference>
<dbReference type="PANTHER" id="PTHR10073:SF12">
    <property type="entry name" value="DNA MISMATCH REPAIR PROTEIN MLH1"/>
    <property type="match status" value="1"/>
</dbReference>
<dbReference type="Gene3D" id="3.30.565.10">
    <property type="entry name" value="Histidine kinase-like ATPase, C-terminal domain"/>
    <property type="match status" value="1"/>
</dbReference>
<evidence type="ECO:0000259" key="6">
    <source>
        <dbReference type="SMART" id="SM00853"/>
    </source>
</evidence>
<dbReference type="SMART" id="SM00853">
    <property type="entry name" value="MutL_C"/>
    <property type="match status" value="1"/>
</dbReference>
<dbReference type="Pfam" id="PF01119">
    <property type="entry name" value="DNA_mis_repair"/>
    <property type="match status" value="1"/>
</dbReference>
<dbReference type="InterPro" id="IPR013507">
    <property type="entry name" value="DNA_mismatch_S5_2-like"/>
</dbReference>
<dbReference type="GO" id="GO:0006298">
    <property type="term" value="P:mismatch repair"/>
    <property type="evidence" value="ECO:0007669"/>
    <property type="project" value="UniProtKB-UniRule"/>
</dbReference>
<feature type="domain" description="DNA mismatch repair protein S5" evidence="7">
    <location>
        <begin position="211"/>
        <end position="329"/>
    </location>
</feature>
<dbReference type="Gene3D" id="3.30.1370.100">
    <property type="entry name" value="MutL, C-terminal domain, regulatory subdomain"/>
    <property type="match status" value="1"/>
</dbReference>
<dbReference type="RefSeq" id="WP_117001950.1">
    <property type="nucleotide sequence ID" value="NZ_BMJS01000007.1"/>
</dbReference>
<dbReference type="GO" id="GO:0032300">
    <property type="term" value="C:mismatch repair complex"/>
    <property type="evidence" value="ECO:0007669"/>
    <property type="project" value="InterPro"/>
</dbReference>
<dbReference type="Gene3D" id="3.30.230.10">
    <property type="match status" value="1"/>
</dbReference>
<dbReference type="CDD" id="cd03482">
    <property type="entry name" value="MutL_Trans_MutL"/>
    <property type="match status" value="1"/>
</dbReference>
<dbReference type="GO" id="GO:0140664">
    <property type="term" value="F:ATP-dependent DNA damage sensor activity"/>
    <property type="evidence" value="ECO:0007669"/>
    <property type="project" value="InterPro"/>
</dbReference>
<evidence type="ECO:0000313" key="9">
    <source>
        <dbReference type="Proteomes" id="UP000636949"/>
    </source>
</evidence>
<reference evidence="8" key="1">
    <citation type="journal article" date="2014" name="Int. J. Syst. Evol. Microbiol.">
        <title>Complete genome sequence of Corynebacterium casei LMG S-19264T (=DSM 44701T), isolated from a smear-ripened cheese.</title>
        <authorList>
            <consortium name="US DOE Joint Genome Institute (JGI-PGF)"/>
            <person name="Walter F."/>
            <person name="Albersmeier A."/>
            <person name="Kalinowski J."/>
            <person name="Ruckert C."/>
        </authorList>
    </citation>
    <scope>NUCLEOTIDE SEQUENCE</scope>
    <source>
        <strain evidence="8">CGMCC 1.15758</strain>
    </source>
</reference>
<dbReference type="InterPro" id="IPR014762">
    <property type="entry name" value="DNA_mismatch_repair_CS"/>
</dbReference>
<name>A0A8J2Z3L6_9GAMM</name>
<evidence type="ECO:0000256" key="3">
    <source>
        <dbReference type="ARBA" id="ARBA00022763"/>
    </source>
</evidence>
<keyword evidence="3 5" id="KW-0227">DNA damage</keyword>
<dbReference type="AlphaFoldDB" id="A0A8J2Z3L6"/>
<dbReference type="NCBIfam" id="TIGR00585">
    <property type="entry name" value="mutl"/>
    <property type="match status" value="1"/>
</dbReference>
<evidence type="ECO:0000313" key="8">
    <source>
        <dbReference type="EMBL" id="GGF93898.1"/>
    </source>
</evidence>
<organism evidence="8 9">
    <name type="scientific">Cysteiniphilum litorale</name>
    <dbReference type="NCBI Taxonomy" id="2056700"/>
    <lineage>
        <taxon>Bacteria</taxon>
        <taxon>Pseudomonadati</taxon>
        <taxon>Pseudomonadota</taxon>
        <taxon>Gammaproteobacteria</taxon>
        <taxon>Thiotrichales</taxon>
        <taxon>Fastidiosibacteraceae</taxon>
        <taxon>Cysteiniphilum</taxon>
    </lineage>
</organism>
<dbReference type="InterPro" id="IPR042120">
    <property type="entry name" value="MutL_C_dimsub"/>
</dbReference>
<dbReference type="Gene3D" id="3.30.1540.20">
    <property type="entry name" value="MutL, C-terminal domain, dimerisation subdomain"/>
    <property type="match status" value="1"/>
</dbReference>
<dbReference type="GO" id="GO:0005524">
    <property type="term" value="F:ATP binding"/>
    <property type="evidence" value="ECO:0007669"/>
    <property type="project" value="InterPro"/>
</dbReference>
<gene>
    <name evidence="5 8" type="primary">mutL</name>
    <name evidence="8" type="ORF">GCM10010995_08920</name>
</gene>
<dbReference type="Pfam" id="PF08676">
    <property type="entry name" value="MutL_C"/>
    <property type="match status" value="1"/>
</dbReference>
<dbReference type="GO" id="GO:0016887">
    <property type="term" value="F:ATP hydrolysis activity"/>
    <property type="evidence" value="ECO:0007669"/>
    <property type="project" value="InterPro"/>
</dbReference>
<dbReference type="HAMAP" id="MF_00149">
    <property type="entry name" value="DNA_mis_repair"/>
    <property type="match status" value="1"/>
</dbReference>
<dbReference type="InterPro" id="IPR014721">
    <property type="entry name" value="Ribsml_uS5_D2-typ_fold_subgr"/>
</dbReference>
<keyword evidence="4 5" id="KW-0234">DNA repair</keyword>
<dbReference type="FunFam" id="3.30.230.10:FF:000013">
    <property type="entry name" value="DNA mismatch repair endonuclease MutL"/>
    <property type="match status" value="1"/>
</dbReference>
<evidence type="ECO:0000256" key="5">
    <source>
        <dbReference type="HAMAP-Rule" id="MF_00149"/>
    </source>
</evidence>
<dbReference type="InterPro" id="IPR037198">
    <property type="entry name" value="MutL_C_sf"/>
</dbReference>
<evidence type="ECO:0000256" key="1">
    <source>
        <dbReference type="ARBA" id="ARBA00006082"/>
    </source>
</evidence>
<feature type="domain" description="MutL C-terminal dimerisation" evidence="6">
    <location>
        <begin position="466"/>
        <end position="609"/>
    </location>
</feature>